<feature type="binding site" evidence="2">
    <location>
        <position position="98"/>
    </location>
    <ligand>
        <name>Mg(2+)</name>
        <dbReference type="ChEBI" id="CHEBI:18420"/>
        <label>1</label>
        <note>catalytic</note>
    </ligand>
</feature>
<dbReference type="Proteomes" id="UP000223527">
    <property type="component" value="Unassembled WGS sequence"/>
</dbReference>
<comment type="cofactor">
    <cofactor evidence="2">
        <name>Mg(2+)</name>
        <dbReference type="ChEBI" id="CHEBI:18420"/>
    </cofactor>
</comment>
<dbReference type="GO" id="GO:0008934">
    <property type="term" value="F:inositol monophosphate 1-phosphatase activity"/>
    <property type="evidence" value="ECO:0007669"/>
    <property type="project" value="TreeGrafter"/>
</dbReference>
<gene>
    <name evidence="3" type="ORF">CR162_01435</name>
</gene>
<sequence length="275" mass="29094">MRFNDKMAAEVATLLRDASLAEIKPRFRRLASGAIRAKSSATDLVTDADEAAERVITAALAECFPGCVVVGEEACAADAGVLGRLAGADLAFVVDPVDGTANFAAGVPLFGCMAAAVVKGEVVAAWIHDPMGDDTAIALRGEGAWIEAPDGHRVALRVAPPAPVERMIAAVSWTYIEEPVRSQLTARLPRFAGGVHFRCAAHEYRLLATGNAHVAVYNRLMPWDHLPGWLLHREAGGHSARFDGSEYRPEHTGGGLIAAPDKASWEAAREALLGA</sequence>
<dbReference type="OrthoDB" id="9785695at2"/>
<dbReference type="CDD" id="cd01517">
    <property type="entry name" value="PAP_phosphatase"/>
    <property type="match status" value="1"/>
</dbReference>
<organism evidence="3 4">
    <name type="scientific">Teichococcus rhizosphaerae</name>
    <dbReference type="NCBI Taxonomy" id="1335062"/>
    <lineage>
        <taxon>Bacteria</taxon>
        <taxon>Pseudomonadati</taxon>
        <taxon>Pseudomonadota</taxon>
        <taxon>Alphaproteobacteria</taxon>
        <taxon>Acetobacterales</taxon>
        <taxon>Roseomonadaceae</taxon>
        <taxon>Roseomonas</taxon>
    </lineage>
</organism>
<dbReference type="GO" id="GO:0046872">
    <property type="term" value="F:metal ion binding"/>
    <property type="evidence" value="ECO:0007669"/>
    <property type="project" value="UniProtKB-KW"/>
</dbReference>
<evidence type="ECO:0000256" key="1">
    <source>
        <dbReference type="ARBA" id="ARBA00009759"/>
    </source>
</evidence>
<proteinExistence type="inferred from homology"/>
<dbReference type="AlphaFoldDB" id="A0A2C7AHJ9"/>
<keyword evidence="2" id="KW-0460">Magnesium</keyword>
<dbReference type="Gene3D" id="3.40.190.80">
    <property type="match status" value="1"/>
</dbReference>
<feature type="binding site" evidence="2">
    <location>
        <position position="72"/>
    </location>
    <ligand>
        <name>Mg(2+)</name>
        <dbReference type="ChEBI" id="CHEBI:18420"/>
        <label>1</label>
        <note>catalytic</note>
    </ligand>
</feature>
<dbReference type="EMBL" id="PDNU01000002">
    <property type="protein sequence ID" value="PHK96614.1"/>
    <property type="molecule type" value="Genomic_DNA"/>
</dbReference>
<evidence type="ECO:0000313" key="4">
    <source>
        <dbReference type="Proteomes" id="UP000223527"/>
    </source>
</evidence>
<feature type="binding site" evidence="2">
    <location>
        <position position="95"/>
    </location>
    <ligand>
        <name>Mg(2+)</name>
        <dbReference type="ChEBI" id="CHEBI:18420"/>
        <label>1</label>
        <note>catalytic</note>
    </ligand>
</feature>
<dbReference type="PANTHER" id="PTHR20854">
    <property type="entry name" value="INOSITOL MONOPHOSPHATASE"/>
    <property type="match status" value="1"/>
</dbReference>
<accession>A0A2C7AHJ9</accession>
<dbReference type="InterPro" id="IPR000760">
    <property type="entry name" value="Inositol_monophosphatase-like"/>
</dbReference>
<name>A0A2C7AHJ9_9PROT</name>
<comment type="similarity">
    <text evidence="1">Belongs to the inositol monophosphatase superfamily.</text>
</comment>
<dbReference type="PANTHER" id="PTHR20854:SF4">
    <property type="entry name" value="INOSITOL-1-MONOPHOSPHATASE-RELATED"/>
    <property type="match status" value="1"/>
</dbReference>
<feature type="binding site" evidence="2">
    <location>
        <position position="224"/>
    </location>
    <ligand>
        <name>Mg(2+)</name>
        <dbReference type="ChEBI" id="CHEBI:18420"/>
        <label>1</label>
        <note>catalytic</note>
    </ligand>
</feature>
<evidence type="ECO:0000256" key="2">
    <source>
        <dbReference type="PIRSR" id="PIRSR600760-2"/>
    </source>
</evidence>
<keyword evidence="4" id="KW-1185">Reference proteome</keyword>
<evidence type="ECO:0000313" key="3">
    <source>
        <dbReference type="EMBL" id="PHK96614.1"/>
    </source>
</evidence>
<dbReference type="Pfam" id="PF00459">
    <property type="entry name" value="Inositol_P"/>
    <property type="match status" value="1"/>
</dbReference>
<keyword evidence="2" id="KW-0479">Metal-binding</keyword>
<dbReference type="Gene3D" id="3.30.540.10">
    <property type="entry name" value="Fructose-1,6-Bisphosphatase, subunit A, domain 1"/>
    <property type="match status" value="1"/>
</dbReference>
<comment type="caution">
    <text evidence="3">The sequence shown here is derived from an EMBL/GenBank/DDBJ whole genome shotgun (WGS) entry which is preliminary data.</text>
</comment>
<dbReference type="GO" id="GO:0006020">
    <property type="term" value="P:inositol metabolic process"/>
    <property type="evidence" value="ECO:0007669"/>
    <property type="project" value="TreeGrafter"/>
</dbReference>
<dbReference type="PRINTS" id="PR00377">
    <property type="entry name" value="IMPHPHTASES"/>
</dbReference>
<dbReference type="GO" id="GO:0007165">
    <property type="term" value="P:signal transduction"/>
    <property type="evidence" value="ECO:0007669"/>
    <property type="project" value="TreeGrafter"/>
</dbReference>
<dbReference type="RefSeq" id="WP_099093758.1">
    <property type="nucleotide sequence ID" value="NZ_PDNU01000002.1"/>
</dbReference>
<reference evidence="3 4" key="1">
    <citation type="submission" date="2017-10" db="EMBL/GenBank/DDBJ databases">
        <authorList>
            <person name="Banno H."/>
            <person name="Chua N.-H."/>
        </authorList>
    </citation>
    <scope>NUCLEOTIDE SEQUENCE [LARGE SCALE GENOMIC DNA]</scope>
    <source>
        <strain evidence="3 4">YW11</strain>
    </source>
</reference>
<protein>
    <submittedName>
        <fullName evidence="3">Inositol monophosphatase</fullName>
    </submittedName>
</protein>
<dbReference type="SUPFAM" id="SSF56655">
    <property type="entry name" value="Carbohydrate phosphatase"/>
    <property type="match status" value="1"/>
</dbReference>